<feature type="compositionally biased region" description="Polar residues" evidence="1">
    <location>
        <begin position="370"/>
        <end position="387"/>
    </location>
</feature>
<dbReference type="Proteomes" id="UP000301737">
    <property type="component" value="Unassembled WGS sequence"/>
</dbReference>
<feature type="compositionally biased region" description="Polar residues" evidence="1">
    <location>
        <begin position="1"/>
        <end position="23"/>
    </location>
</feature>
<feature type="compositionally biased region" description="Low complexity" evidence="1">
    <location>
        <begin position="81"/>
        <end position="91"/>
    </location>
</feature>
<sequence length="447" mass="47983">MNGTSTNPEYKFTSSPQSDNGKSSMIFERTVEDGCSSRPFSRHGSSVSLLSRKYSNQSTGGVGMPSTGSASRCGHRTPRNSQQSSSSQQGSPLDSPEVVSGGDTVNTRRHLENFVAPALDASCSIIADDSADLNDLDVVYMRKPSTIGLDLALGRTRSNSYATLREEQQQQQQQQRQENEAEELPPRSNSSAGGMDPRPRTLRFYSYADMLSDEMATSPSIVSGRPPLLHSASSTFLRPAPQHQPMHFSNPFKNSTSPANTSNGCSSCGCGNVGRLRKDSMTSTGNLNPHVRRCSNNALSRSSTSSMSPAPVPGPVPSLGSEGANRSSKPRRRSAFQIELSGSDEFSSDEEDEAFAPSNSIGFSPLGSRVSRTNTQNSISSQPSSKRASGGSFSNSNAALMKKESLQSSINGLLMEDTLQTEKVGDILRKRMGNVKRQDLKVTTGEN</sequence>
<dbReference type="EMBL" id="BIMX01000005">
    <property type="protein sequence ID" value="GCE98395.1"/>
    <property type="molecule type" value="Genomic_DNA"/>
</dbReference>
<accession>A0A4C2E2S1</accession>
<name>A0A4C2E2S1_9SACH</name>
<feature type="region of interest" description="Disordered" evidence="1">
    <location>
        <begin position="163"/>
        <end position="200"/>
    </location>
</feature>
<gene>
    <name evidence="2" type="ORF">ZYGM_001142</name>
</gene>
<reference evidence="2 3" key="1">
    <citation type="submission" date="2019-01" db="EMBL/GenBank/DDBJ databases">
        <title>Draft Genome Sequencing of Zygosaccharomyces mellis Ca-7.</title>
        <authorList>
            <person name="Shiwa Y."/>
            <person name="Kanesaki Y."/>
            <person name="Ishige T."/>
            <person name="Mura K."/>
            <person name="Hori T."/>
            <person name="Tamura T."/>
        </authorList>
    </citation>
    <scope>NUCLEOTIDE SEQUENCE [LARGE SCALE GENOMIC DNA]</scope>
    <source>
        <strain evidence="2 3">Ca-7</strain>
    </source>
</reference>
<feature type="region of interest" description="Disordered" evidence="1">
    <location>
        <begin position="1"/>
        <end position="104"/>
    </location>
</feature>
<feature type="region of interest" description="Disordered" evidence="1">
    <location>
        <begin position="238"/>
        <end position="264"/>
    </location>
</feature>
<feature type="region of interest" description="Disordered" evidence="1">
    <location>
        <begin position="281"/>
        <end position="395"/>
    </location>
</feature>
<organism evidence="2 3">
    <name type="scientific">Zygosaccharomyces mellis</name>
    <dbReference type="NCBI Taxonomy" id="42258"/>
    <lineage>
        <taxon>Eukaryota</taxon>
        <taxon>Fungi</taxon>
        <taxon>Dikarya</taxon>
        <taxon>Ascomycota</taxon>
        <taxon>Saccharomycotina</taxon>
        <taxon>Saccharomycetes</taxon>
        <taxon>Saccharomycetales</taxon>
        <taxon>Saccharomycetaceae</taxon>
        <taxon>Zygosaccharomyces</taxon>
    </lineage>
</organism>
<evidence type="ECO:0000256" key="1">
    <source>
        <dbReference type="SAM" id="MobiDB-lite"/>
    </source>
</evidence>
<feature type="compositionally biased region" description="Polar residues" evidence="1">
    <location>
        <begin position="43"/>
        <end position="59"/>
    </location>
</feature>
<keyword evidence="3" id="KW-1185">Reference proteome</keyword>
<comment type="caution">
    <text evidence="2">The sequence shown here is derived from an EMBL/GenBank/DDBJ whole genome shotgun (WGS) entry which is preliminary data.</text>
</comment>
<protein>
    <submittedName>
        <fullName evidence="2">Uncharacterized protein</fullName>
    </submittedName>
</protein>
<dbReference type="AlphaFoldDB" id="A0A4C2E2S1"/>
<evidence type="ECO:0000313" key="2">
    <source>
        <dbReference type="EMBL" id="GCE98395.1"/>
    </source>
</evidence>
<evidence type="ECO:0000313" key="3">
    <source>
        <dbReference type="Proteomes" id="UP000301737"/>
    </source>
</evidence>
<dbReference type="OrthoDB" id="5364312at2759"/>
<proteinExistence type="predicted"/>
<feature type="compositionally biased region" description="Low complexity" evidence="1">
    <location>
        <begin position="295"/>
        <end position="308"/>
    </location>
</feature>